<keyword evidence="17" id="KW-1185">Reference proteome</keyword>
<dbReference type="OrthoDB" id="387657at2759"/>
<dbReference type="PANTHER" id="PTHR16320:SF24">
    <property type="entry name" value="PHOSPHODIESTERASE, PUTATIVE-RELATED"/>
    <property type="match status" value="1"/>
</dbReference>
<evidence type="ECO:0000256" key="11">
    <source>
        <dbReference type="ARBA" id="ARBA00023098"/>
    </source>
</evidence>
<keyword evidence="8" id="KW-0460">Magnesium</keyword>
<evidence type="ECO:0000256" key="1">
    <source>
        <dbReference type="ARBA" id="ARBA00004141"/>
    </source>
</evidence>
<evidence type="ECO:0000256" key="6">
    <source>
        <dbReference type="ARBA" id="ARBA00022723"/>
    </source>
</evidence>
<evidence type="ECO:0000256" key="8">
    <source>
        <dbReference type="ARBA" id="ARBA00022842"/>
    </source>
</evidence>
<evidence type="ECO:0000256" key="5">
    <source>
        <dbReference type="ARBA" id="ARBA00022692"/>
    </source>
</evidence>
<dbReference type="GO" id="GO:0004767">
    <property type="term" value="F:sphingomyelin phosphodiesterase activity"/>
    <property type="evidence" value="ECO:0007669"/>
    <property type="project" value="InterPro"/>
</dbReference>
<comment type="pathway">
    <text evidence="3">Sphingolipid metabolism.</text>
</comment>
<feature type="transmembrane region" description="Helical" evidence="14">
    <location>
        <begin position="419"/>
        <end position="447"/>
    </location>
</feature>
<proteinExistence type="inferred from homology"/>
<dbReference type="InterPro" id="IPR038772">
    <property type="entry name" value="Sph/SMPD2-like"/>
</dbReference>
<comment type="pathway">
    <text evidence="2">Lipid metabolism; sphingolipid metabolism.</text>
</comment>
<evidence type="ECO:0000256" key="7">
    <source>
        <dbReference type="ARBA" id="ARBA00022801"/>
    </source>
</evidence>
<accession>A0A6A6H4N0</accession>
<keyword evidence="7" id="KW-0378">Hydrolase</keyword>
<keyword evidence="5 14" id="KW-0812">Transmembrane</keyword>
<dbReference type="AlphaFoldDB" id="A0A6A6H4N0"/>
<feature type="domain" description="Endonuclease/exonuclease/phosphatase" evidence="15">
    <location>
        <begin position="17"/>
        <end position="294"/>
    </location>
</feature>
<reference evidence="16" key="1">
    <citation type="journal article" date="2020" name="Stud. Mycol.">
        <title>101 Dothideomycetes genomes: a test case for predicting lifestyles and emergence of pathogens.</title>
        <authorList>
            <person name="Haridas S."/>
            <person name="Albert R."/>
            <person name="Binder M."/>
            <person name="Bloem J."/>
            <person name="Labutti K."/>
            <person name="Salamov A."/>
            <person name="Andreopoulos B."/>
            <person name="Baker S."/>
            <person name="Barry K."/>
            <person name="Bills G."/>
            <person name="Bluhm B."/>
            <person name="Cannon C."/>
            <person name="Castanera R."/>
            <person name="Culley D."/>
            <person name="Daum C."/>
            <person name="Ezra D."/>
            <person name="Gonzalez J."/>
            <person name="Henrissat B."/>
            <person name="Kuo A."/>
            <person name="Liang C."/>
            <person name="Lipzen A."/>
            <person name="Lutzoni F."/>
            <person name="Magnuson J."/>
            <person name="Mondo S."/>
            <person name="Nolan M."/>
            <person name="Ohm R."/>
            <person name="Pangilinan J."/>
            <person name="Park H.-J."/>
            <person name="Ramirez L."/>
            <person name="Alfaro M."/>
            <person name="Sun H."/>
            <person name="Tritt A."/>
            <person name="Yoshinaga Y."/>
            <person name="Zwiers L.-H."/>
            <person name="Turgeon B."/>
            <person name="Goodwin S."/>
            <person name="Spatafora J."/>
            <person name="Crous P."/>
            <person name="Grigoriev I."/>
        </authorList>
    </citation>
    <scope>NUCLEOTIDE SEQUENCE</scope>
    <source>
        <strain evidence="16">Tuck. ex Michener</strain>
    </source>
</reference>
<organism evidence="16 17">
    <name type="scientific">Viridothelium virens</name>
    <name type="common">Speckled blister lichen</name>
    <name type="synonym">Trypethelium virens</name>
    <dbReference type="NCBI Taxonomy" id="1048519"/>
    <lineage>
        <taxon>Eukaryota</taxon>
        <taxon>Fungi</taxon>
        <taxon>Dikarya</taxon>
        <taxon>Ascomycota</taxon>
        <taxon>Pezizomycotina</taxon>
        <taxon>Dothideomycetes</taxon>
        <taxon>Dothideomycetes incertae sedis</taxon>
        <taxon>Trypetheliales</taxon>
        <taxon>Trypetheliaceae</taxon>
        <taxon>Viridothelium</taxon>
    </lineage>
</organism>
<keyword evidence="9" id="KW-0746">Sphingolipid metabolism</keyword>
<evidence type="ECO:0000256" key="2">
    <source>
        <dbReference type="ARBA" id="ARBA00004760"/>
    </source>
</evidence>
<dbReference type="InterPro" id="IPR036691">
    <property type="entry name" value="Endo/exonu/phosph_ase_sf"/>
</dbReference>
<dbReference type="GO" id="GO:0006665">
    <property type="term" value="P:sphingolipid metabolic process"/>
    <property type="evidence" value="ECO:0007669"/>
    <property type="project" value="UniProtKB-KW"/>
</dbReference>
<dbReference type="EMBL" id="ML991810">
    <property type="protein sequence ID" value="KAF2233056.1"/>
    <property type="molecule type" value="Genomic_DNA"/>
</dbReference>
<feature type="transmembrane region" description="Helical" evidence="14">
    <location>
        <begin position="394"/>
        <end position="413"/>
    </location>
</feature>
<sequence>MDSSIPSETPSTLNIFSLNCWGLKYISKHRSARLTEIGKRIAALNPPPDIVGLQECWTGADYESIRSLTSHILPFGKFYYSGAFGGGLAILSRWPVEESNMVRYPLNGRPGAWPIRGDWFVGKGVACARIRYGRDAKDIVEVFCTHLHAPYEPEHRDSYLCHRTAQAWEIARLMRHATERGHLVIGLGDFNMRPKSLAHQLIETHGHVRDVWREVHLDSSLGSTEDELERNRGRPVPSADFNITENGATCDSILNTWRWNKDQQKRLDKGEDILISESDLDPHAKRLDYIFFGSGESTVAGNAASQSPWRVKSTTVGMTERHPTLHCSLSDHFSVAATLTRLPSSSPSSPSKASHRADQGTGSVSFLPVEVYTDILTITSTYTARERKQGRLRLYHFLVQIGVSVGCLVAVWWSPHNYVAFILMLVSTLGLSVGVVQGLMGGIFNLWEERGLREFKWEIERAKEAAKAVETSEKEI</sequence>
<keyword evidence="6" id="KW-0479">Metal-binding</keyword>
<name>A0A6A6H4N0_VIRVR</name>
<comment type="similarity">
    <text evidence="4">Belongs to the neutral sphingomyelinase family.</text>
</comment>
<comment type="subcellular location">
    <subcellularLocation>
        <location evidence="1">Membrane</location>
        <topology evidence="1">Multi-pass membrane protein</topology>
    </subcellularLocation>
</comment>
<dbReference type="InterPro" id="IPR005135">
    <property type="entry name" value="Endo/exonuclease/phosphatase"/>
</dbReference>
<evidence type="ECO:0000256" key="9">
    <source>
        <dbReference type="ARBA" id="ARBA00022919"/>
    </source>
</evidence>
<dbReference type="SUPFAM" id="SSF56219">
    <property type="entry name" value="DNase I-like"/>
    <property type="match status" value="1"/>
</dbReference>
<dbReference type="Proteomes" id="UP000800092">
    <property type="component" value="Unassembled WGS sequence"/>
</dbReference>
<keyword evidence="10 14" id="KW-1133">Transmembrane helix</keyword>
<dbReference type="Pfam" id="PF03372">
    <property type="entry name" value="Exo_endo_phos"/>
    <property type="match status" value="1"/>
</dbReference>
<evidence type="ECO:0000256" key="13">
    <source>
        <dbReference type="SAM" id="MobiDB-lite"/>
    </source>
</evidence>
<evidence type="ECO:0000256" key="14">
    <source>
        <dbReference type="SAM" id="Phobius"/>
    </source>
</evidence>
<feature type="region of interest" description="Disordered" evidence="13">
    <location>
        <begin position="341"/>
        <end position="360"/>
    </location>
</feature>
<dbReference type="PANTHER" id="PTHR16320">
    <property type="entry name" value="SPHINGOMYELINASE FAMILY MEMBER"/>
    <property type="match status" value="1"/>
</dbReference>
<dbReference type="GO" id="GO:0016020">
    <property type="term" value="C:membrane"/>
    <property type="evidence" value="ECO:0007669"/>
    <property type="project" value="UniProtKB-SubCell"/>
</dbReference>
<evidence type="ECO:0000256" key="3">
    <source>
        <dbReference type="ARBA" id="ARBA00004991"/>
    </source>
</evidence>
<dbReference type="Gene3D" id="3.60.10.10">
    <property type="entry name" value="Endonuclease/exonuclease/phosphatase"/>
    <property type="match status" value="1"/>
</dbReference>
<evidence type="ECO:0000259" key="15">
    <source>
        <dbReference type="Pfam" id="PF03372"/>
    </source>
</evidence>
<keyword evidence="12 14" id="KW-0472">Membrane</keyword>
<evidence type="ECO:0000313" key="17">
    <source>
        <dbReference type="Proteomes" id="UP000800092"/>
    </source>
</evidence>
<dbReference type="GO" id="GO:0046872">
    <property type="term" value="F:metal ion binding"/>
    <property type="evidence" value="ECO:0007669"/>
    <property type="project" value="UniProtKB-KW"/>
</dbReference>
<evidence type="ECO:0000256" key="10">
    <source>
        <dbReference type="ARBA" id="ARBA00022989"/>
    </source>
</evidence>
<gene>
    <name evidence="16" type="ORF">EV356DRAFT_487629</name>
</gene>
<evidence type="ECO:0000313" key="16">
    <source>
        <dbReference type="EMBL" id="KAF2233056.1"/>
    </source>
</evidence>
<keyword evidence="11" id="KW-0443">Lipid metabolism</keyword>
<protein>
    <submittedName>
        <fullName evidence="16">Putative sphingomyelinase family protein</fullName>
    </submittedName>
</protein>
<evidence type="ECO:0000256" key="4">
    <source>
        <dbReference type="ARBA" id="ARBA00006335"/>
    </source>
</evidence>
<evidence type="ECO:0000256" key="12">
    <source>
        <dbReference type="ARBA" id="ARBA00023136"/>
    </source>
</evidence>
<dbReference type="FunFam" id="3.60.10.10:FF:000059">
    <property type="entry name" value="Inositol phosphosphingolipids phospholipase C"/>
    <property type="match status" value="1"/>
</dbReference>